<organism evidence="1 2">
    <name type="scientific">Kuenenia stuttgartiensis</name>
    <dbReference type="NCBI Taxonomy" id="174633"/>
    <lineage>
        <taxon>Bacteria</taxon>
        <taxon>Pseudomonadati</taxon>
        <taxon>Planctomycetota</taxon>
        <taxon>Candidatus Brocadiia</taxon>
        <taxon>Candidatus Brocadiales</taxon>
        <taxon>Candidatus Brocadiaceae</taxon>
        <taxon>Candidatus Kuenenia</taxon>
    </lineage>
</organism>
<protein>
    <submittedName>
        <fullName evidence="1">Uncharacterized protein</fullName>
    </submittedName>
</protein>
<reference evidence="2" key="1">
    <citation type="submission" date="2017-10" db="EMBL/GenBank/DDBJ databases">
        <authorList>
            <person name="Frank J."/>
        </authorList>
    </citation>
    <scope>NUCLEOTIDE SEQUENCE [LARGE SCALE GENOMIC DNA]</scope>
</reference>
<dbReference type="Proteomes" id="UP000221734">
    <property type="component" value="Chromosome Kuenenia_stuttgartiensis_MBR1"/>
</dbReference>
<dbReference type="KEGG" id="kst:KSMBR1_0876"/>
<evidence type="ECO:0000313" key="1">
    <source>
        <dbReference type="EMBL" id="SOH03387.1"/>
    </source>
</evidence>
<sequence>MLSFKNHKHFEGTILNSEIPKLRDVLEEIMGAFPIVCKRSWSRGKTTLTGFGTLSGLTLLQRFIKTWRKSQKIGNTPEIISNYLNKYSING</sequence>
<proteinExistence type="predicted"/>
<keyword evidence="2" id="KW-1185">Reference proteome</keyword>
<evidence type="ECO:0000313" key="2">
    <source>
        <dbReference type="Proteomes" id="UP000221734"/>
    </source>
</evidence>
<dbReference type="AlphaFoldDB" id="A0A2C9CF71"/>
<dbReference type="EMBL" id="LT934425">
    <property type="protein sequence ID" value="SOH03387.1"/>
    <property type="molecule type" value="Genomic_DNA"/>
</dbReference>
<name>A0A2C9CF71_KUEST</name>
<accession>A0A2C9CF71</accession>
<gene>
    <name evidence="1" type="ORF">KSMBR1_0876</name>
</gene>